<reference evidence="3 4" key="1">
    <citation type="submission" date="2018-10" db="EMBL/GenBank/DDBJ databases">
        <title>Sequencing the genomes of 1000 actinobacteria strains.</title>
        <authorList>
            <person name="Klenk H.-P."/>
        </authorList>
    </citation>
    <scope>NUCLEOTIDE SEQUENCE [LARGE SCALE GENOMIC DNA]</scope>
    <source>
        <strain evidence="3 4">DSM 44267</strain>
    </source>
</reference>
<feature type="region of interest" description="Disordered" evidence="1">
    <location>
        <begin position="348"/>
        <end position="379"/>
    </location>
</feature>
<dbReference type="RefSeq" id="WP_121034657.1">
    <property type="nucleotide sequence ID" value="NZ_RBXT01000001.1"/>
</dbReference>
<name>A0A495XYZ4_9MICO</name>
<feature type="compositionally biased region" description="Basic and acidic residues" evidence="1">
    <location>
        <begin position="365"/>
        <end position="379"/>
    </location>
</feature>
<dbReference type="PANTHER" id="PTHR28208:SF3">
    <property type="entry name" value="PHOSPHATIDATE PHOSPHATASE APP1"/>
    <property type="match status" value="1"/>
</dbReference>
<dbReference type="PANTHER" id="PTHR28208">
    <property type="entry name" value="PHOSPHATIDATE PHOSPHATASE APP1"/>
    <property type="match status" value="1"/>
</dbReference>
<dbReference type="GO" id="GO:0008195">
    <property type="term" value="F:phosphatidate phosphatase activity"/>
    <property type="evidence" value="ECO:0007669"/>
    <property type="project" value="InterPro"/>
</dbReference>
<dbReference type="InterPro" id="IPR052935">
    <property type="entry name" value="Mg2+_PAP"/>
</dbReference>
<dbReference type="AlphaFoldDB" id="A0A495XYZ4"/>
<dbReference type="Proteomes" id="UP000278440">
    <property type="component" value="Unassembled WGS sequence"/>
</dbReference>
<evidence type="ECO:0000256" key="1">
    <source>
        <dbReference type="SAM" id="MobiDB-lite"/>
    </source>
</evidence>
<dbReference type="OrthoDB" id="9789875at2"/>
<sequence length="379" mass="40905">MSRPHAAALIEDAVNAQVERVLRGRGWGNRVITHIGYGSTSFVRVFARVVLGRRGAAGPPERQDATGALAPSESERGWRVFVQAKASHVPVTVTIGEREIYARSDRGGYIDLVATDHGLPPGWQQVVVRAQNADPVAADVFIVGDDVTFGLVSDIDDTVITTSLPRPLIAAWNTFVRRGNSRHAVSGMAPMYRRLLSAHPGAPTVYVSTGAWNTAPTLTRFLAEGGYPLGPLLLTDWGPTNTGWFRSGLAHKRQCLDRLARDFPGIRWLLVGDDGQHDPSIYADFVEARPDVVEAVCIRQLSPTEQVLAHGLQLIDLPSRPAIRSVPTYTAPDGHTLLRLLDEAGSVGPPVAAAEQPSRPGLEGVRPDVAPRHPRDLGG</sequence>
<comment type="caution">
    <text evidence="3">The sequence shown here is derived from an EMBL/GenBank/DDBJ whole genome shotgun (WGS) entry which is preliminary data.</text>
</comment>
<protein>
    <submittedName>
        <fullName evidence="3">Phosphatidate phosphatase APP1</fullName>
    </submittedName>
</protein>
<gene>
    <name evidence="3" type="ORF">DFJ68_3309</name>
</gene>
<dbReference type="InterPro" id="IPR019236">
    <property type="entry name" value="APP1_cat"/>
</dbReference>
<proteinExistence type="predicted"/>
<dbReference type="EMBL" id="RBXT01000001">
    <property type="protein sequence ID" value="RKT79831.1"/>
    <property type="molecule type" value="Genomic_DNA"/>
</dbReference>
<evidence type="ECO:0000313" key="4">
    <source>
        <dbReference type="Proteomes" id="UP000278440"/>
    </source>
</evidence>
<feature type="domain" description="Phosphatidate phosphatase APP1 catalytic" evidence="2">
    <location>
        <begin position="149"/>
        <end position="300"/>
    </location>
</feature>
<evidence type="ECO:0000313" key="3">
    <source>
        <dbReference type="EMBL" id="RKT79831.1"/>
    </source>
</evidence>
<evidence type="ECO:0000259" key="2">
    <source>
        <dbReference type="Pfam" id="PF09949"/>
    </source>
</evidence>
<organism evidence="3 4">
    <name type="scientific">Terracoccus luteus</name>
    <dbReference type="NCBI Taxonomy" id="53356"/>
    <lineage>
        <taxon>Bacteria</taxon>
        <taxon>Bacillati</taxon>
        <taxon>Actinomycetota</taxon>
        <taxon>Actinomycetes</taxon>
        <taxon>Micrococcales</taxon>
        <taxon>Intrasporangiaceae</taxon>
        <taxon>Terracoccus</taxon>
    </lineage>
</organism>
<accession>A0A495XYZ4</accession>
<dbReference type="Pfam" id="PF09949">
    <property type="entry name" value="APP1_cat"/>
    <property type="match status" value="1"/>
</dbReference>
<keyword evidence="4" id="KW-1185">Reference proteome</keyword>